<evidence type="ECO:0000256" key="2">
    <source>
        <dbReference type="ARBA" id="ARBA00024195"/>
    </source>
</evidence>
<feature type="domain" description="Peptidase S1" evidence="3">
    <location>
        <begin position="1"/>
        <end position="64"/>
    </location>
</feature>
<sequence length="66" mass="7032">MAGQICTTSPRGYGLCHGDSGGPLITREGKLVGLVSWGISCAQGSPDVFTNVPLYYEWITNIITQT</sequence>
<evidence type="ECO:0000313" key="4">
    <source>
        <dbReference type="EMBL" id="KAG8038972.1"/>
    </source>
</evidence>
<dbReference type="AlphaFoldDB" id="A0A8J5US69"/>
<dbReference type="PANTHER" id="PTHR24256">
    <property type="entry name" value="TRYPTASE-RELATED"/>
    <property type="match status" value="1"/>
</dbReference>
<evidence type="ECO:0000256" key="1">
    <source>
        <dbReference type="ARBA" id="ARBA00023157"/>
    </source>
</evidence>
<gene>
    <name evidence="4" type="ORF">G9C98_003279</name>
</gene>
<comment type="similarity">
    <text evidence="2">Belongs to the peptidase S1 family. CLIP subfamily.</text>
</comment>
<reference evidence="4" key="1">
    <citation type="submission" date="2020-03" db="EMBL/GenBank/DDBJ databases">
        <authorList>
            <person name="Chebbi M.A."/>
            <person name="Drezen J.M."/>
        </authorList>
    </citation>
    <scope>NUCLEOTIDE SEQUENCE</scope>
    <source>
        <tissue evidence="4">Whole body</tissue>
    </source>
</reference>
<organism evidence="4 5">
    <name type="scientific">Cotesia typhae</name>
    <dbReference type="NCBI Taxonomy" id="2053667"/>
    <lineage>
        <taxon>Eukaryota</taxon>
        <taxon>Metazoa</taxon>
        <taxon>Ecdysozoa</taxon>
        <taxon>Arthropoda</taxon>
        <taxon>Hexapoda</taxon>
        <taxon>Insecta</taxon>
        <taxon>Pterygota</taxon>
        <taxon>Neoptera</taxon>
        <taxon>Endopterygota</taxon>
        <taxon>Hymenoptera</taxon>
        <taxon>Apocrita</taxon>
        <taxon>Ichneumonoidea</taxon>
        <taxon>Braconidae</taxon>
        <taxon>Microgastrinae</taxon>
        <taxon>Cotesia</taxon>
    </lineage>
</organism>
<dbReference type="InterPro" id="IPR051487">
    <property type="entry name" value="Ser/Thr_Proteases_Immune/Dev"/>
</dbReference>
<protein>
    <recommendedName>
        <fullName evidence="3">Peptidase S1 domain-containing protein</fullName>
    </recommendedName>
</protein>
<name>A0A8J5US69_9HYME</name>
<reference evidence="4" key="2">
    <citation type="submission" date="2021-04" db="EMBL/GenBank/DDBJ databases">
        <title>Genome-wide patterns of bracovirus chromosomal integration into multiple host tissues during parasitism.</title>
        <authorList>
            <person name="Chebbi M.A.C."/>
        </authorList>
    </citation>
    <scope>NUCLEOTIDE SEQUENCE</scope>
    <source>
        <tissue evidence="4">Whole body</tissue>
    </source>
</reference>
<evidence type="ECO:0000313" key="5">
    <source>
        <dbReference type="Proteomes" id="UP000729913"/>
    </source>
</evidence>
<comment type="caution">
    <text evidence="4">The sequence shown here is derived from an EMBL/GenBank/DDBJ whole genome shotgun (WGS) entry which is preliminary data.</text>
</comment>
<dbReference type="Proteomes" id="UP000729913">
    <property type="component" value="Unassembled WGS sequence"/>
</dbReference>
<dbReference type="InterPro" id="IPR001254">
    <property type="entry name" value="Trypsin_dom"/>
</dbReference>
<dbReference type="GO" id="GO:0006508">
    <property type="term" value="P:proteolysis"/>
    <property type="evidence" value="ECO:0007669"/>
    <property type="project" value="InterPro"/>
</dbReference>
<dbReference type="GO" id="GO:0004252">
    <property type="term" value="F:serine-type endopeptidase activity"/>
    <property type="evidence" value="ECO:0007669"/>
    <property type="project" value="InterPro"/>
</dbReference>
<keyword evidence="5" id="KW-1185">Reference proteome</keyword>
<proteinExistence type="inferred from homology"/>
<dbReference type="Pfam" id="PF00089">
    <property type="entry name" value="Trypsin"/>
    <property type="match status" value="1"/>
</dbReference>
<accession>A0A8J5US69</accession>
<dbReference type="OrthoDB" id="6755574at2759"/>
<dbReference type="EMBL" id="JAAOIC020000039">
    <property type="protein sequence ID" value="KAG8038972.1"/>
    <property type="molecule type" value="Genomic_DNA"/>
</dbReference>
<dbReference type="PROSITE" id="PS50240">
    <property type="entry name" value="TRYPSIN_DOM"/>
    <property type="match status" value="1"/>
</dbReference>
<keyword evidence="1" id="KW-1015">Disulfide bond</keyword>
<evidence type="ECO:0000259" key="3">
    <source>
        <dbReference type="PROSITE" id="PS50240"/>
    </source>
</evidence>